<dbReference type="SMART" id="SM00355">
    <property type="entry name" value="ZnF_C2H2"/>
    <property type="match status" value="5"/>
</dbReference>
<feature type="region of interest" description="Disordered" evidence="23">
    <location>
        <begin position="782"/>
        <end position="831"/>
    </location>
</feature>
<dbReference type="GO" id="GO:0005634">
    <property type="term" value="C:nucleus"/>
    <property type="evidence" value="ECO:0007669"/>
    <property type="project" value="UniProtKB-SubCell"/>
</dbReference>
<evidence type="ECO:0000256" key="3">
    <source>
        <dbReference type="ARBA" id="ARBA00022499"/>
    </source>
</evidence>
<protein>
    <recommendedName>
        <fullName evidence="19">PR domain zinc finger protein 1</fullName>
    </recommendedName>
    <alternativeName>
        <fullName evidence="20">Beta-interferon gene positive regulatory domain I-binding factor</fullName>
    </alternativeName>
    <alternativeName>
        <fullName evidence="21">PR domain-containing protein 1</fullName>
    </alternativeName>
</protein>
<feature type="compositionally biased region" description="Basic and acidic residues" evidence="23">
    <location>
        <begin position="782"/>
        <end position="796"/>
    </location>
</feature>
<dbReference type="FunFam" id="3.30.160.60:FF:000132">
    <property type="entry name" value="PR domain zinc finger protein 1"/>
    <property type="match status" value="1"/>
</dbReference>
<evidence type="ECO:0000256" key="21">
    <source>
        <dbReference type="ARBA" id="ARBA00082169"/>
    </source>
</evidence>
<evidence type="ECO:0000256" key="17">
    <source>
        <dbReference type="ARBA" id="ARBA00023242"/>
    </source>
</evidence>
<sequence>MRQGNMDEIPWDLSTMREEEFEHRTVYMVMDRVPEPGCPNRAQETLPRNLVLKMSETLLDVHGVWSTGVIPRGTRFGPLVGDIYAKDEVPQTKNKKYFWRIYNDNESYYYLDGCDVSKANWMRYVNPADSAESQNLIACQYKTNIYFYTTKTIQPDQELLVWYCREFAERLNYPLTGGQMLQRIRQQVQNANMDKDESNALSDIKDENEDAQMVDIESDHTDKPSASPQVHSPLMASPSSKEHYEQRSSQLTPTDGSVRSDEGYNSHGYQDDAFTPPEDSSDCDSENNYVLDCSKKSSDKSSTSVSVVSSASTGKSYMCSELEDCKNSYRKVKIKMSKLTYKTKCEMAPKASSAVGITMMDSDKEASPEPVRRPKSPVLVATSTTPEASKAPSPVGFKPYKSYYESHPASKNQPGSILEDILMRRVDINSGVRRSVDSAVSTSEVSPSSPTEMAPDSSSHHDGGACVTTASAVHQASRAQSSPVLRRRPTSRFEVYSPTYYNMPHPHAHPGFHPHHPHHQGSLIHSSTPNSPPYMMQHSPHIKSFSPPPGNLMSQLHLKSPPPGSVPHRSPSHSSLSPCGSPMSPNTAAARGYRSLPYPLQKKDGKMHYECNVCLKTFGQLSNLKVHLRTHSGERPFKCDICTKSFTQLAHLQKHHLVHTGEKPHECNICNKRFSSTSNLKTHLRLHSGQKPYNCDFCTAKFTQFVHLKLHKRLHTNERPYTCKGCNKKYISASGLRTHWKTTSCKPNNIDEEISLAGASPTGHRFYEYASSDVSIGSLEKEAHDMDSRDSFEGRVEGGMNIHPHPHPQLLQPPQRPSVIESSQHHVIECT</sequence>
<dbReference type="FunFam" id="3.30.160.60:FF:000262">
    <property type="entry name" value="PR domain zinc finger protein 1"/>
    <property type="match status" value="1"/>
</dbReference>
<keyword evidence="3" id="KW-1017">Isopeptide bond</keyword>
<dbReference type="GO" id="GO:0005737">
    <property type="term" value="C:cytoplasm"/>
    <property type="evidence" value="ECO:0007669"/>
    <property type="project" value="TreeGrafter"/>
</dbReference>
<feature type="region of interest" description="Disordered" evidence="23">
    <location>
        <begin position="219"/>
        <end position="287"/>
    </location>
</feature>
<dbReference type="Proteomes" id="UP000494165">
    <property type="component" value="Unassembled WGS sequence"/>
</dbReference>
<name>A0A8S1CA01_9INSE</name>
<gene>
    <name evidence="26" type="ORF">CLODIP_2_CD03543</name>
</gene>
<dbReference type="InterPro" id="IPR050331">
    <property type="entry name" value="Zinc_finger"/>
</dbReference>
<dbReference type="OrthoDB" id="7327383at2759"/>
<keyword evidence="27" id="KW-1185">Reference proteome</keyword>
<keyword evidence="10 22" id="KW-0863">Zinc-finger</keyword>
<evidence type="ECO:0000256" key="5">
    <source>
        <dbReference type="ARBA" id="ARBA00022603"/>
    </source>
</evidence>
<evidence type="ECO:0000256" key="22">
    <source>
        <dbReference type="PROSITE-ProRule" id="PRU00042"/>
    </source>
</evidence>
<dbReference type="CDD" id="cd19187">
    <property type="entry name" value="PR-SET_PRDM1"/>
    <property type="match status" value="1"/>
</dbReference>
<evidence type="ECO:0000256" key="13">
    <source>
        <dbReference type="ARBA" id="ARBA00023015"/>
    </source>
</evidence>
<organism evidence="26 27">
    <name type="scientific">Cloeon dipterum</name>
    <dbReference type="NCBI Taxonomy" id="197152"/>
    <lineage>
        <taxon>Eukaryota</taxon>
        <taxon>Metazoa</taxon>
        <taxon>Ecdysozoa</taxon>
        <taxon>Arthropoda</taxon>
        <taxon>Hexapoda</taxon>
        <taxon>Insecta</taxon>
        <taxon>Pterygota</taxon>
        <taxon>Palaeoptera</taxon>
        <taxon>Ephemeroptera</taxon>
        <taxon>Pisciforma</taxon>
        <taxon>Baetidae</taxon>
        <taxon>Cloeon</taxon>
    </lineage>
</organism>
<evidence type="ECO:0000256" key="7">
    <source>
        <dbReference type="ARBA" id="ARBA00022691"/>
    </source>
</evidence>
<feature type="region of interest" description="Disordered" evidence="23">
    <location>
        <begin position="434"/>
        <end position="465"/>
    </location>
</feature>
<dbReference type="GO" id="GO:0000978">
    <property type="term" value="F:RNA polymerase II cis-regulatory region sequence-specific DNA binding"/>
    <property type="evidence" value="ECO:0007669"/>
    <property type="project" value="TreeGrafter"/>
</dbReference>
<dbReference type="Gene3D" id="2.170.270.10">
    <property type="entry name" value="SET domain"/>
    <property type="match status" value="1"/>
</dbReference>
<feature type="domain" description="C2H2-type" evidence="24">
    <location>
        <begin position="693"/>
        <end position="720"/>
    </location>
</feature>
<dbReference type="PROSITE" id="PS50157">
    <property type="entry name" value="ZINC_FINGER_C2H2_2"/>
    <property type="match status" value="4"/>
</dbReference>
<dbReference type="EMBL" id="CADEPI010000017">
    <property type="protein sequence ID" value="CAB3364795.1"/>
    <property type="molecule type" value="Genomic_DNA"/>
</dbReference>
<comment type="caution">
    <text evidence="26">The sequence shown here is derived from an EMBL/GenBank/DDBJ whole genome shotgun (WGS) entry which is preliminary data.</text>
</comment>
<evidence type="ECO:0000256" key="20">
    <source>
        <dbReference type="ARBA" id="ARBA00078797"/>
    </source>
</evidence>
<dbReference type="AlphaFoldDB" id="A0A8S1CA01"/>
<evidence type="ECO:0000259" key="25">
    <source>
        <dbReference type="PROSITE" id="PS50280"/>
    </source>
</evidence>
<keyword evidence="16" id="KW-0804">Transcription</keyword>
<dbReference type="GO" id="GO:0008757">
    <property type="term" value="F:S-adenosylmethionine-dependent methyltransferase activity"/>
    <property type="evidence" value="ECO:0007669"/>
    <property type="project" value="UniProtKB-ARBA"/>
</dbReference>
<dbReference type="FunFam" id="2.170.270.10:FF:000019">
    <property type="entry name" value="PR domain zinc finger protein 1"/>
    <property type="match status" value="1"/>
</dbReference>
<dbReference type="PROSITE" id="PS50280">
    <property type="entry name" value="SET"/>
    <property type="match status" value="1"/>
</dbReference>
<dbReference type="Pfam" id="PF21549">
    <property type="entry name" value="PRDM2_PR"/>
    <property type="match status" value="1"/>
</dbReference>
<comment type="subunit">
    <text evidence="18">Interacts with PRMT5. Interacts with FBXO10. Interacts with FBXO11. Interacts with multiple nuclear sumoylation E3 ligases, including CBX4, PIAS1, PIAS2, PIAS3, PIAS4, PML and RNF4, but not RANBP2. Interacts with LDB1, SMARCD3 and SMARCC1. Interacts with EEIG1; following TNFSF11/RANKL stimulation in bone marrow-derived macrophages, the interaction promotes the binding of PRDM1/BLIMP1 to the gene promoter of IRF8.</text>
</comment>
<dbReference type="FunFam" id="3.30.160.60:FF:000748">
    <property type="entry name" value="PR domain zinc finger protein"/>
    <property type="match status" value="1"/>
</dbReference>
<dbReference type="InterPro" id="IPR044413">
    <property type="entry name" value="PRDM1_PR-SET"/>
</dbReference>
<evidence type="ECO:0000256" key="15">
    <source>
        <dbReference type="ARBA" id="ARBA00023130"/>
    </source>
</evidence>
<feature type="compositionally biased region" description="Low complexity" evidence="23">
    <location>
        <begin position="440"/>
        <end position="452"/>
    </location>
</feature>
<feature type="domain" description="SET" evidence="25">
    <location>
        <begin position="48"/>
        <end position="164"/>
    </location>
</feature>
<dbReference type="GO" id="GO:0008276">
    <property type="term" value="F:protein methyltransferase activity"/>
    <property type="evidence" value="ECO:0007669"/>
    <property type="project" value="UniProtKB-ARBA"/>
</dbReference>
<dbReference type="InterPro" id="IPR016608">
    <property type="entry name" value="PRDM1"/>
</dbReference>
<evidence type="ECO:0000256" key="18">
    <source>
        <dbReference type="ARBA" id="ARBA00063130"/>
    </source>
</evidence>
<evidence type="ECO:0000256" key="2">
    <source>
        <dbReference type="ARBA" id="ARBA00022491"/>
    </source>
</evidence>
<keyword evidence="6" id="KW-0808">Transferase</keyword>
<feature type="compositionally biased region" description="Polar residues" evidence="23">
    <location>
        <begin position="247"/>
        <end position="257"/>
    </location>
</feature>
<accession>A0A8S1CA01</accession>
<dbReference type="GO" id="GO:0045165">
    <property type="term" value="P:cell fate commitment"/>
    <property type="evidence" value="ECO:0007669"/>
    <property type="project" value="TreeGrafter"/>
</dbReference>
<keyword evidence="7" id="KW-0949">S-adenosyl-L-methionine</keyword>
<evidence type="ECO:0000256" key="19">
    <source>
        <dbReference type="ARBA" id="ARBA00067594"/>
    </source>
</evidence>
<keyword evidence="12" id="KW-0391">Immunity</keyword>
<reference evidence="26 27" key="1">
    <citation type="submission" date="2020-04" db="EMBL/GenBank/DDBJ databases">
        <authorList>
            <person name="Alioto T."/>
            <person name="Alioto T."/>
            <person name="Gomez Garrido J."/>
        </authorList>
    </citation>
    <scope>NUCLEOTIDE SEQUENCE [LARGE SCALE GENOMIC DNA]</scope>
</reference>
<dbReference type="GO" id="GO:0032259">
    <property type="term" value="P:methylation"/>
    <property type="evidence" value="ECO:0007669"/>
    <property type="project" value="UniProtKB-KW"/>
</dbReference>
<dbReference type="SUPFAM" id="SSF82199">
    <property type="entry name" value="SET domain"/>
    <property type="match status" value="1"/>
</dbReference>
<feature type="region of interest" description="Disordered" evidence="23">
    <location>
        <begin position="471"/>
        <end position="490"/>
    </location>
</feature>
<keyword evidence="14" id="KW-0238">DNA-binding</keyword>
<dbReference type="InterPro" id="IPR001214">
    <property type="entry name" value="SET_dom"/>
</dbReference>
<feature type="domain" description="C2H2-type" evidence="24">
    <location>
        <begin position="609"/>
        <end position="636"/>
    </location>
</feature>
<keyword evidence="5" id="KW-0489">Methyltransferase</keyword>
<dbReference type="GO" id="GO:0002250">
    <property type="term" value="P:adaptive immune response"/>
    <property type="evidence" value="ECO:0007669"/>
    <property type="project" value="UniProtKB-KW"/>
</dbReference>
<feature type="region of interest" description="Disordered" evidence="23">
    <location>
        <begin position="506"/>
        <end position="590"/>
    </location>
</feature>
<evidence type="ECO:0000313" key="26">
    <source>
        <dbReference type="EMBL" id="CAB3364795.1"/>
    </source>
</evidence>
<evidence type="ECO:0000256" key="4">
    <source>
        <dbReference type="ARBA" id="ARBA00022588"/>
    </source>
</evidence>
<dbReference type="InterPro" id="IPR036236">
    <property type="entry name" value="Znf_C2H2_sf"/>
</dbReference>
<dbReference type="PANTHER" id="PTHR16515:SF59">
    <property type="entry name" value="PR DOMAIN ZINC FINGER PROTEIN 1"/>
    <property type="match status" value="1"/>
</dbReference>
<evidence type="ECO:0000256" key="1">
    <source>
        <dbReference type="ARBA" id="ARBA00004123"/>
    </source>
</evidence>
<dbReference type="GO" id="GO:0001227">
    <property type="term" value="F:DNA-binding transcription repressor activity, RNA polymerase II-specific"/>
    <property type="evidence" value="ECO:0007669"/>
    <property type="project" value="InterPro"/>
</dbReference>
<keyword evidence="11" id="KW-0862">Zinc</keyword>
<keyword evidence="9" id="KW-0677">Repeat</keyword>
<dbReference type="FunFam" id="3.30.160.60:FF:000833">
    <property type="entry name" value="PR domain zinc finger protein"/>
    <property type="match status" value="1"/>
</dbReference>
<dbReference type="FunFam" id="3.30.160.60:FF:000211">
    <property type="entry name" value="PR domain zinc finger protein 1"/>
    <property type="match status" value="1"/>
</dbReference>
<dbReference type="InterPro" id="IPR013087">
    <property type="entry name" value="Znf_C2H2_type"/>
</dbReference>
<proteinExistence type="predicted"/>
<dbReference type="PIRSF" id="PIRSF013212">
    <property type="entry name" value="PRDM1"/>
    <property type="match status" value="1"/>
</dbReference>
<comment type="subcellular location">
    <subcellularLocation>
        <location evidence="1">Nucleus</location>
    </subcellularLocation>
</comment>
<dbReference type="GO" id="GO:0008270">
    <property type="term" value="F:zinc ion binding"/>
    <property type="evidence" value="ECO:0007669"/>
    <property type="project" value="UniProtKB-KW"/>
</dbReference>
<feature type="compositionally biased region" description="Low complexity" evidence="23">
    <location>
        <begin position="566"/>
        <end position="585"/>
    </location>
</feature>
<evidence type="ECO:0000259" key="24">
    <source>
        <dbReference type="PROSITE" id="PS50157"/>
    </source>
</evidence>
<feature type="compositionally biased region" description="Polar residues" evidence="23">
    <location>
        <begin position="471"/>
        <end position="483"/>
    </location>
</feature>
<dbReference type="SMART" id="SM00317">
    <property type="entry name" value="SET"/>
    <property type="match status" value="1"/>
</dbReference>
<evidence type="ECO:0000256" key="8">
    <source>
        <dbReference type="ARBA" id="ARBA00022723"/>
    </source>
</evidence>
<evidence type="ECO:0000256" key="10">
    <source>
        <dbReference type="ARBA" id="ARBA00022771"/>
    </source>
</evidence>
<evidence type="ECO:0000256" key="11">
    <source>
        <dbReference type="ARBA" id="ARBA00022833"/>
    </source>
</evidence>
<dbReference type="SUPFAM" id="SSF57667">
    <property type="entry name" value="beta-beta-alpha zinc fingers"/>
    <property type="match status" value="3"/>
</dbReference>
<dbReference type="Gene3D" id="3.30.160.60">
    <property type="entry name" value="Classic Zinc Finger"/>
    <property type="match status" value="5"/>
</dbReference>
<feature type="compositionally biased region" description="Basic residues" evidence="23">
    <location>
        <begin position="506"/>
        <end position="519"/>
    </location>
</feature>
<dbReference type="GO" id="GO:0045087">
    <property type="term" value="P:innate immune response"/>
    <property type="evidence" value="ECO:0007669"/>
    <property type="project" value="UniProtKB-KW"/>
</dbReference>
<evidence type="ECO:0000256" key="16">
    <source>
        <dbReference type="ARBA" id="ARBA00023163"/>
    </source>
</evidence>
<dbReference type="InterPro" id="IPR046341">
    <property type="entry name" value="SET_dom_sf"/>
</dbReference>
<dbReference type="PANTHER" id="PTHR16515">
    <property type="entry name" value="PR DOMAIN ZINC FINGER PROTEIN"/>
    <property type="match status" value="1"/>
</dbReference>
<evidence type="ECO:0000256" key="9">
    <source>
        <dbReference type="ARBA" id="ARBA00022737"/>
    </source>
</evidence>
<dbReference type="PROSITE" id="PS00028">
    <property type="entry name" value="ZINC_FINGER_C2H2_1"/>
    <property type="match status" value="4"/>
</dbReference>
<dbReference type="GO" id="GO:0008170">
    <property type="term" value="F:N-methyltransferase activity"/>
    <property type="evidence" value="ECO:0007669"/>
    <property type="project" value="UniProtKB-ARBA"/>
</dbReference>
<keyword evidence="8" id="KW-0479">Metal-binding</keyword>
<keyword evidence="15" id="KW-1064">Adaptive immunity</keyword>
<evidence type="ECO:0000256" key="6">
    <source>
        <dbReference type="ARBA" id="ARBA00022679"/>
    </source>
</evidence>
<feature type="domain" description="C2H2-type" evidence="24">
    <location>
        <begin position="665"/>
        <end position="692"/>
    </location>
</feature>
<evidence type="ECO:0000256" key="12">
    <source>
        <dbReference type="ARBA" id="ARBA00022859"/>
    </source>
</evidence>
<keyword evidence="13" id="KW-0805">Transcription regulation</keyword>
<keyword evidence="2" id="KW-0678">Repressor</keyword>
<evidence type="ECO:0000256" key="23">
    <source>
        <dbReference type="SAM" id="MobiDB-lite"/>
    </source>
</evidence>
<evidence type="ECO:0000313" key="27">
    <source>
        <dbReference type="Proteomes" id="UP000494165"/>
    </source>
</evidence>
<keyword evidence="4" id="KW-0399">Innate immunity</keyword>
<dbReference type="Pfam" id="PF00096">
    <property type="entry name" value="zf-C2H2"/>
    <property type="match status" value="4"/>
</dbReference>
<keyword evidence="17" id="KW-0539">Nucleus</keyword>
<feature type="domain" description="C2H2-type" evidence="24">
    <location>
        <begin position="637"/>
        <end position="664"/>
    </location>
</feature>
<evidence type="ECO:0000256" key="14">
    <source>
        <dbReference type="ARBA" id="ARBA00023125"/>
    </source>
</evidence>